<proteinExistence type="predicted"/>
<reference evidence="2 3" key="1">
    <citation type="submission" date="2024-09" db="EMBL/GenBank/DDBJ databases">
        <title>Rethinking Asexuality: The Enigmatic Case of Functional Sexual Genes in Lepraria (Stereocaulaceae).</title>
        <authorList>
            <person name="Doellman M."/>
            <person name="Sun Y."/>
            <person name="Barcenas-Pena A."/>
            <person name="Lumbsch H.T."/>
            <person name="Grewe F."/>
        </authorList>
    </citation>
    <scope>NUCLEOTIDE SEQUENCE [LARGE SCALE GENOMIC DNA]</scope>
    <source>
        <strain evidence="2 3">Mercado 3170</strain>
    </source>
</reference>
<gene>
    <name evidence="2" type="ORF">N7G274_008187</name>
</gene>
<feature type="region of interest" description="Disordered" evidence="1">
    <location>
        <begin position="108"/>
        <end position="127"/>
    </location>
</feature>
<dbReference type="Proteomes" id="UP001590950">
    <property type="component" value="Unassembled WGS sequence"/>
</dbReference>
<evidence type="ECO:0000256" key="1">
    <source>
        <dbReference type="SAM" id="MobiDB-lite"/>
    </source>
</evidence>
<dbReference type="EMBL" id="JBEFKJ010000027">
    <property type="protein sequence ID" value="KAL2039138.1"/>
    <property type="molecule type" value="Genomic_DNA"/>
</dbReference>
<organism evidence="2 3">
    <name type="scientific">Stereocaulon virgatum</name>
    <dbReference type="NCBI Taxonomy" id="373712"/>
    <lineage>
        <taxon>Eukaryota</taxon>
        <taxon>Fungi</taxon>
        <taxon>Dikarya</taxon>
        <taxon>Ascomycota</taxon>
        <taxon>Pezizomycotina</taxon>
        <taxon>Lecanoromycetes</taxon>
        <taxon>OSLEUM clade</taxon>
        <taxon>Lecanoromycetidae</taxon>
        <taxon>Lecanorales</taxon>
        <taxon>Lecanorineae</taxon>
        <taxon>Stereocaulaceae</taxon>
        <taxon>Stereocaulon</taxon>
    </lineage>
</organism>
<protein>
    <submittedName>
        <fullName evidence="2">Uncharacterized protein</fullName>
    </submittedName>
</protein>
<feature type="compositionally biased region" description="Low complexity" evidence="1">
    <location>
        <begin position="8"/>
        <end position="19"/>
    </location>
</feature>
<sequence>MCQMSRLSAASSTHHQSTTKLSPQIIHNTTVHILHEHDFSTLDAWTAVNVPQVGIGLDHRKGVTAEFLEQYGASLIDGRQCFTVKESLAIISLQKKMVVEAYCNKMLSRNPNPNPNPSTRKEPEHREANPFELRRLYRAFYRYKIWSNIFSADKTLTSHSVLDAGYAATVYFGVFPVYEVEEHFAYIITQPCST</sequence>
<evidence type="ECO:0000313" key="2">
    <source>
        <dbReference type="EMBL" id="KAL2039138.1"/>
    </source>
</evidence>
<accession>A0ABR4A298</accession>
<feature type="region of interest" description="Disordered" evidence="1">
    <location>
        <begin position="1"/>
        <end position="21"/>
    </location>
</feature>
<name>A0ABR4A298_9LECA</name>
<evidence type="ECO:0000313" key="3">
    <source>
        <dbReference type="Proteomes" id="UP001590950"/>
    </source>
</evidence>
<comment type="caution">
    <text evidence="2">The sequence shown here is derived from an EMBL/GenBank/DDBJ whole genome shotgun (WGS) entry which is preliminary data.</text>
</comment>
<keyword evidence="3" id="KW-1185">Reference proteome</keyword>